<evidence type="ECO:0000256" key="1">
    <source>
        <dbReference type="SAM" id="MobiDB-lite"/>
    </source>
</evidence>
<dbReference type="EMBL" id="QGNW01002649">
    <property type="protein sequence ID" value="RVW13590.1"/>
    <property type="molecule type" value="Genomic_DNA"/>
</dbReference>
<organism evidence="2 3">
    <name type="scientific">Vitis vinifera</name>
    <name type="common">Grape</name>
    <dbReference type="NCBI Taxonomy" id="29760"/>
    <lineage>
        <taxon>Eukaryota</taxon>
        <taxon>Viridiplantae</taxon>
        <taxon>Streptophyta</taxon>
        <taxon>Embryophyta</taxon>
        <taxon>Tracheophyta</taxon>
        <taxon>Spermatophyta</taxon>
        <taxon>Magnoliopsida</taxon>
        <taxon>eudicotyledons</taxon>
        <taxon>Gunneridae</taxon>
        <taxon>Pentapetalae</taxon>
        <taxon>rosids</taxon>
        <taxon>Vitales</taxon>
        <taxon>Vitaceae</taxon>
        <taxon>Viteae</taxon>
        <taxon>Vitis</taxon>
    </lineage>
</organism>
<comment type="caution">
    <text evidence="2">The sequence shown here is derived from an EMBL/GenBank/DDBJ whole genome shotgun (WGS) entry which is preliminary data.</text>
</comment>
<dbReference type="AlphaFoldDB" id="A0A438BRU4"/>
<protein>
    <submittedName>
        <fullName evidence="2">Vacuolar protein sorting-associated protein 41-like</fullName>
    </submittedName>
</protein>
<dbReference type="Proteomes" id="UP000288805">
    <property type="component" value="Unassembled WGS sequence"/>
</dbReference>
<accession>A0A438BRU4</accession>
<reference evidence="2 3" key="1">
    <citation type="journal article" date="2018" name="PLoS Genet.">
        <title>Population sequencing reveals clonal diversity and ancestral inbreeding in the grapevine cultivar Chardonnay.</title>
        <authorList>
            <person name="Roach M.J."/>
            <person name="Johnson D.L."/>
            <person name="Bohlmann J."/>
            <person name="van Vuuren H.J."/>
            <person name="Jones S.J."/>
            <person name="Pretorius I.S."/>
            <person name="Schmidt S.A."/>
            <person name="Borneman A.R."/>
        </authorList>
    </citation>
    <scope>NUCLEOTIDE SEQUENCE [LARGE SCALE GENOMIC DNA]</scope>
    <source>
        <strain evidence="3">cv. Chardonnay</strain>
        <tissue evidence="2">Leaf</tissue>
    </source>
</reference>
<evidence type="ECO:0000313" key="2">
    <source>
        <dbReference type="EMBL" id="RVW13590.1"/>
    </source>
</evidence>
<proteinExistence type="predicted"/>
<sequence>MIGASEWRFLKCLNQLVQNFSSLIETEFKVVVGPLWQTFVLSLRVYELSLVGGADDPYEEGITLRIKVYRVKHKQVFEAQDVNGVRSQPWLLGSMGEHSLMLHGVTGYAEPGRIMAVVGPSGFRKSTLLDSLVVKENLTYSTHLRFPTIMTKEKATGKLALLQHATEGEPSIRAASESKNNEKIEAEEAKISKGSQAEFDEAIDITKRKFQRPRSPRPEILVPHLGWKDDTLLAIGWGTSVDIVASLQTSYFTSEVAPFGDSLVVLAYILGEEDGEKEFSCPRMTPAAKRLHHHHLTANSVQLGIKLGCGIHFIADSVQLGTKFSCNVYSSMPCVASSMGFITLPTTLSRTKLSWRAMSHLVQFQSMINRGRRCCCLQEALISLLFSLSLHNPVLLLNIEALSHDDAEKPGLAVPAAVKEFPALDSSVLGSLSNLAEIADGCTQKRISGSSVNSTSAESVLEIFRQSRKQVKGRPSKKEGGQVLTQRRGVPKKDQGIPDKQYVADLKSARSPSNFLKRSLTPSSSTYVWTGRPSFAWPT</sequence>
<gene>
    <name evidence="2" type="primary">VPS41_5</name>
    <name evidence="2" type="ORF">CK203_091909</name>
</gene>
<feature type="region of interest" description="Disordered" evidence="1">
    <location>
        <begin position="471"/>
        <end position="499"/>
    </location>
</feature>
<name>A0A438BRU4_VITVI</name>
<evidence type="ECO:0000313" key="3">
    <source>
        <dbReference type="Proteomes" id="UP000288805"/>
    </source>
</evidence>